<reference evidence="2" key="1">
    <citation type="submission" date="2016-10" db="EMBL/GenBank/DDBJ databases">
        <authorList>
            <person name="de Groot N.N."/>
        </authorList>
    </citation>
    <scope>NUCLEOTIDE SEQUENCE</scope>
</reference>
<feature type="domain" description="Nucleotidyl transferase" evidence="1">
    <location>
        <begin position="2"/>
        <end position="227"/>
    </location>
</feature>
<dbReference type="EMBL" id="FPHF01000011">
    <property type="protein sequence ID" value="SFV50949.1"/>
    <property type="molecule type" value="Genomic_DNA"/>
</dbReference>
<dbReference type="InterPro" id="IPR029044">
    <property type="entry name" value="Nucleotide-diphossugar_trans"/>
</dbReference>
<dbReference type="Gene3D" id="3.90.550.10">
    <property type="entry name" value="Spore Coat Polysaccharide Biosynthesis Protein SpsA, Chain A"/>
    <property type="match status" value="1"/>
</dbReference>
<dbReference type="AlphaFoldDB" id="A0A1W1BBV2"/>
<evidence type="ECO:0000259" key="1">
    <source>
        <dbReference type="Pfam" id="PF00483"/>
    </source>
</evidence>
<keyword evidence="2" id="KW-0808">Transferase</keyword>
<organism evidence="2">
    <name type="scientific">hydrothermal vent metagenome</name>
    <dbReference type="NCBI Taxonomy" id="652676"/>
    <lineage>
        <taxon>unclassified sequences</taxon>
        <taxon>metagenomes</taxon>
        <taxon>ecological metagenomes</taxon>
    </lineage>
</organism>
<accession>A0A1W1BBV2</accession>
<dbReference type="SUPFAM" id="SSF53448">
    <property type="entry name" value="Nucleotide-diphospho-sugar transferases"/>
    <property type="match status" value="1"/>
</dbReference>
<proteinExistence type="predicted"/>
<protein>
    <submittedName>
        <fullName evidence="2">Mannose-1-phosphate guanylyltransferase</fullName>
        <ecNumber evidence="2">2.7.7.13</ecNumber>
    </submittedName>
</protein>
<name>A0A1W1BBV2_9ZZZZ</name>
<dbReference type="EC" id="2.7.7.13" evidence="2"/>
<sequence length="236" mass="26611">MKALLLSAGIGSRLRPITEFLPKCLVPINGKVLLEYWFENLLAAGVSEFIINTHYKHELVEDYINNSPYKEITTIVHEEKLLNTGGTLLRCKKILGNEAFMLVHADNLSFCDFKSFINSHLSSSCSLSMMLFKTDTPSSCGIVKLDKNGVVQEFFEKVQNPPSNLANGAVYICNHSIFKILEEIKKTEIDFSLDVLPKFMGDINTYLNDVYHRDIGTVESFALAQVEIRALKLKNK</sequence>
<keyword evidence="2" id="KW-0548">Nucleotidyltransferase</keyword>
<dbReference type="Pfam" id="PF00483">
    <property type="entry name" value="NTP_transferase"/>
    <property type="match status" value="1"/>
</dbReference>
<dbReference type="InterPro" id="IPR050486">
    <property type="entry name" value="Mannose-1P_guanyltransferase"/>
</dbReference>
<dbReference type="GO" id="GO:0004475">
    <property type="term" value="F:mannose-1-phosphate guanylyltransferase (GTP) activity"/>
    <property type="evidence" value="ECO:0007669"/>
    <property type="project" value="UniProtKB-EC"/>
</dbReference>
<dbReference type="CDD" id="cd04181">
    <property type="entry name" value="NTP_transferase"/>
    <property type="match status" value="1"/>
</dbReference>
<evidence type="ECO:0000313" key="2">
    <source>
        <dbReference type="EMBL" id="SFV50949.1"/>
    </source>
</evidence>
<gene>
    <name evidence="2" type="ORF">MNB_SM-4-476</name>
</gene>
<dbReference type="InterPro" id="IPR005835">
    <property type="entry name" value="NTP_transferase_dom"/>
</dbReference>
<dbReference type="PANTHER" id="PTHR22572">
    <property type="entry name" value="SUGAR-1-PHOSPHATE GUANYL TRANSFERASE"/>
    <property type="match status" value="1"/>
</dbReference>